<evidence type="ECO:0000313" key="3">
    <source>
        <dbReference type="Proteomes" id="UP000199664"/>
    </source>
</evidence>
<dbReference type="Proteomes" id="UP000199664">
    <property type="component" value="Unassembled WGS sequence"/>
</dbReference>
<dbReference type="PANTHER" id="PTHR42709">
    <property type="entry name" value="ALKALINE PHOSPHATASE LIKE PROTEIN"/>
    <property type="match status" value="1"/>
</dbReference>
<feature type="transmembrane region" description="Helical" evidence="1">
    <location>
        <begin position="55"/>
        <end position="78"/>
    </location>
</feature>
<evidence type="ECO:0000256" key="1">
    <source>
        <dbReference type="SAM" id="Phobius"/>
    </source>
</evidence>
<dbReference type="AlphaFoldDB" id="A0A1H7NJ80"/>
<keyword evidence="3" id="KW-1185">Reference proteome</keyword>
<keyword evidence="1" id="KW-0472">Membrane</keyword>
<keyword evidence="1" id="KW-1133">Transmembrane helix</keyword>
<gene>
    <name evidence="2" type="ORF">SAMN04515666_103162</name>
</gene>
<feature type="transmembrane region" description="Helical" evidence="1">
    <location>
        <begin position="173"/>
        <end position="191"/>
    </location>
</feature>
<proteinExistence type="predicted"/>
<sequence length="203" mass="22169">MFERLYLWTLSLASRRSAQVWLAVVAFIESSFFLIPADVLFVPMALAKPQRAYRLALIATVFSTLGGIAGYALGYYAFDALARPVLAFYGKLGAFEQLRACATPDMTLLLLTTSGLAHLPPIKVVTILAGAVHIGLGFFVLSCVIARGARFFALAFLLRRYGETIRHFIEKRLKLIALGGAALLILLYFGLKLLTGSGQFLSC</sequence>
<dbReference type="OrthoDB" id="9810270at2"/>
<dbReference type="EMBL" id="FOAN01000003">
    <property type="protein sequence ID" value="SEL23379.1"/>
    <property type="molecule type" value="Genomic_DNA"/>
</dbReference>
<accession>A0A1H7NJ80</accession>
<keyword evidence="1" id="KW-0812">Transmembrane</keyword>
<dbReference type="STRING" id="1036779.SAMN04515666_103162"/>
<feature type="transmembrane region" description="Helical" evidence="1">
    <location>
        <begin position="124"/>
        <end position="152"/>
    </location>
</feature>
<organism evidence="2 3">
    <name type="scientific">Bosea lupini</name>
    <dbReference type="NCBI Taxonomy" id="1036779"/>
    <lineage>
        <taxon>Bacteria</taxon>
        <taxon>Pseudomonadati</taxon>
        <taxon>Pseudomonadota</taxon>
        <taxon>Alphaproteobacteria</taxon>
        <taxon>Hyphomicrobiales</taxon>
        <taxon>Boseaceae</taxon>
        <taxon>Bosea</taxon>
    </lineage>
</organism>
<dbReference type="InterPro" id="IPR051311">
    <property type="entry name" value="DedA_domain"/>
</dbReference>
<dbReference type="PANTHER" id="PTHR42709:SF11">
    <property type="entry name" value="DEDA FAMILY PROTEIN"/>
    <property type="match status" value="1"/>
</dbReference>
<feature type="transmembrane region" description="Helical" evidence="1">
    <location>
        <begin position="20"/>
        <end position="43"/>
    </location>
</feature>
<evidence type="ECO:0000313" key="2">
    <source>
        <dbReference type="EMBL" id="SEL23379.1"/>
    </source>
</evidence>
<name>A0A1H7NJ80_9HYPH</name>
<reference evidence="3" key="1">
    <citation type="submission" date="2016-10" db="EMBL/GenBank/DDBJ databases">
        <authorList>
            <person name="Varghese N."/>
            <person name="Submissions S."/>
        </authorList>
    </citation>
    <scope>NUCLEOTIDE SEQUENCE [LARGE SCALE GENOMIC DNA]</scope>
    <source>
        <strain evidence="3">LMG 26383,CCUG 61248,R- 45681</strain>
    </source>
</reference>
<dbReference type="RefSeq" id="WP_091832959.1">
    <property type="nucleotide sequence ID" value="NZ_FOAN01000003.1"/>
</dbReference>
<dbReference type="GO" id="GO:0005886">
    <property type="term" value="C:plasma membrane"/>
    <property type="evidence" value="ECO:0007669"/>
    <property type="project" value="TreeGrafter"/>
</dbReference>
<protein>
    <submittedName>
        <fullName evidence="2">Membrane protein YqaA, SNARE-associated domain</fullName>
    </submittedName>
</protein>